<gene>
    <name evidence="2" type="ORF">WA026_016482</name>
</gene>
<dbReference type="AlphaFoldDB" id="A0AAW1UP40"/>
<comment type="caution">
    <text evidence="2">The sequence shown here is derived from an EMBL/GenBank/DDBJ whole genome shotgun (WGS) entry which is preliminary data.</text>
</comment>
<organism evidence="2 3">
    <name type="scientific">Henosepilachna vigintioctopunctata</name>
    <dbReference type="NCBI Taxonomy" id="420089"/>
    <lineage>
        <taxon>Eukaryota</taxon>
        <taxon>Metazoa</taxon>
        <taxon>Ecdysozoa</taxon>
        <taxon>Arthropoda</taxon>
        <taxon>Hexapoda</taxon>
        <taxon>Insecta</taxon>
        <taxon>Pterygota</taxon>
        <taxon>Neoptera</taxon>
        <taxon>Endopterygota</taxon>
        <taxon>Coleoptera</taxon>
        <taxon>Polyphaga</taxon>
        <taxon>Cucujiformia</taxon>
        <taxon>Coccinelloidea</taxon>
        <taxon>Coccinellidae</taxon>
        <taxon>Epilachninae</taxon>
        <taxon>Epilachnini</taxon>
        <taxon>Henosepilachna</taxon>
    </lineage>
</organism>
<protein>
    <submittedName>
        <fullName evidence="2">Uncharacterized protein</fullName>
    </submittedName>
</protein>
<evidence type="ECO:0000313" key="3">
    <source>
        <dbReference type="Proteomes" id="UP001431783"/>
    </source>
</evidence>
<name>A0AAW1UP40_9CUCU</name>
<sequence>MEEIVSLNSLNRISYPRMTNTHNDDSDTEQVDSLPHDVEKNIDTDILGVISNRRKNSSTSYNLKNIISAFKSDKNKKEDADKSKFEDEDRDKDDFNQHFVRKQSSGNEESLTAVDDLRRQESVSSNRSDNIPVITISKTESSESILNASEGKLNENPIDTQLKDSITSSACTTDKFRPIIRYALKKQTTEVDEDSIRHFPKEVMKQVTNLAPR</sequence>
<evidence type="ECO:0000256" key="1">
    <source>
        <dbReference type="SAM" id="MobiDB-lite"/>
    </source>
</evidence>
<keyword evidence="3" id="KW-1185">Reference proteome</keyword>
<reference evidence="2 3" key="1">
    <citation type="submission" date="2023-03" db="EMBL/GenBank/DDBJ databases">
        <title>Genome insight into feeding habits of ladybird beetles.</title>
        <authorList>
            <person name="Li H.-S."/>
            <person name="Huang Y.-H."/>
            <person name="Pang H."/>
        </authorList>
    </citation>
    <scope>NUCLEOTIDE SEQUENCE [LARGE SCALE GENOMIC DNA]</scope>
    <source>
        <strain evidence="2">SYSU_2023b</strain>
        <tissue evidence="2">Whole body</tissue>
    </source>
</reference>
<evidence type="ECO:0000313" key="2">
    <source>
        <dbReference type="EMBL" id="KAK9881611.1"/>
    </source>
</evidence>
<dbReference type="EMBL" id="JARQZJ010000069">
    <property type="protein sequence ID" value="KAK9881611.1"/>
    <property type="molecule type" value="Genomic_DNA"/>
</dbReference>
<proteinExistence type="predicted"/>
<accession>A0AAW1UP40</accession>
<feature type="region of interest" description="Disordered" evidence="1">
    <location>
        <begin position="15"/>
        <end position="37"/>
    </location>
</feature>
<feature type="compositionally biased region" description="Basic and acidic residues" evidence="1">
    <location>
        <begin position="73"/>
        <end position="96"/>
    </location>
</feature>
<dbReference type="Proteomes" id="UP001431783">
    <property type="component" value="Unassembled WGS sequence"/>
</dbReference>
<feature type="region of interest" description="Disordered" evidence="1">
    <location>
        <begin position="73"/>
        <end position="126"/>
    </location>
</feature>